<gene>
    <name evidence="2" type="primary">Cnig_chr_X.g22892</name>
    <name evidence="2" type="ORF">B9Z55_022892</name>
</gene>
<organism evidence="2 3">
    <name type="scientific">Caenorhabditis nigoni</name>
    <dbReference type="NCBI Taxonomy" id="1611254"/>
    <lineage>
        <taxon>Eukaryota</taxon>
        <taxon>Metazoa</taxon>
        <taxon>Ecdysozoa</taxon>
        <taxon>Nematoda</taxon>
        <taxon>Chromadorea</taxon>
        <taxon>Rhabditida</taxon>
        <taxon>Rhabditina</taxon>
        <taxon>Rhabditomorpha</taxon>
        <taxon>Rhabditoidea</taxon>
        <taxon>Rhabditidae</taxon>
        <taxon>Peloderinae</taxon>
        <taxon>Caenorhabditis</taxon>
    </lineage>
</organism>
<keyword evidence="1" id="KW-1133">Transmembrane helix</keyword>
<evidence type="ECO:0000313" key="2">
    <source>
        <dbReference type="EMBL" id="PIC16213.1"/>
    </source>
</evidence>
<accession>A0A2G5SMV6</accession>
<sequence length="183" mass="21267">MCYSTIRNHQFEHHISWNHGEGSIRVNVIDTAVWLKSVDQREEFKKLSLQNLAVIYLQKETQTEKDVMLEGFLFGSRRNDGSTKNHVNVIDTKAKWLNCDLPAERDEALFAHTARLIRRLQRFMVVIMTGLELIALCHSSTVKSLRSLPLPPYRPPYCHRSRHEEVVSREHVKKTTSSKICKV</sequence>
<keyword evidence="3" id="KW-1185">Reference proteome</keyword>
<evidence type="ECO:0000313" key="3">
    <source>
        <dbReference type="Proteomes" id="UP000230233"/>
    </source>
</evidence>
<dbReference type="OrthoDB" id="206335at2759"/>
<dbReference type="AlphaFoldDB" id="A0A2G5SMV6"/>
<keyword evidence="1" id="KW-0472">Membrane</keyword>
<keyword evidence="1" id="KW-0812">Transmembrane</keyword>
<dbReference type="EMBL" id="PDUG01000006">
    <property type="protein sequence ID" value="PIC16213.1"/>
    <property type="molecule type" value="Genomic_DNA"/>
</dbReference>
<evidence type="ECO:0000256" key="1">
    <source>
        <dbReference type="SAM" id="Phobius"/>
    </source>
</evidence>
<proteinExistence type="predicted"/>
<name>A0A2G5SMV6_9PELO</name>
<feature type="transmembrane region" description="Helical" evidence="1">
    <location>
        <begin position="123"/>
        <end position="142"/>
    </location>
</feature>
<comment type="caution">
    <text evidence="2">The sequence shown here is derived from an EMBL/GenBank/DDBJ whole genome shotgun (WGS) entry which is preliminary data.</text>
</comment>
<protein>
    <submittedName>
        <fullName evidence="2">Uncharacterized protein</fullName>
    </submittedName>
</protein>
<reference evidence="3" key="1">
    <citation type="submission" date="2017-10" db="EMBL/GenBank/DDBJ databases">
        <title>Rapid genome shrinkage in a self-fertile nematode reveals novel sperm competition proteins.</title>
        <authorList>
            <person name="Yin D."/>
            <person name="Schwarz E.M."/>
            <person name="Thomas C.G."/>
            <person name="Felde R.L."/>
            <person name="Korf I.F."/>
            <person name="Cutter A.D."/>
            <person name="Schartner C.M."/>
            <person name="Ralston E.J."/>
            <person name="Meyer B.J."/>
            <person name="Haag E.S."/>
        </authorList>
    </citation>
    <scope>NUCLEOTIDE SEQUENCE [LARGE SCALE GENOMIC DNA]</scope>
    <source>
        <strain evidence="3">JU1422</strain>
    </source>
</reference>
<dbReference type="Proteomes" id="UP000230233">
    <property type="component" value="Chromosome X"/>
</dbReference>